<accession>A0A843TN87</accession>
<name>A0A843TN87_COLES</name>
<dbReference type="Proteomes" id="UP000652761">
    <property type="component" value="Unassembled WGS sequence"/>
</dbReference>
<comment type="caution">
    <text evidence="1">The sequence shown here is derived from an EMBL/GenBank/DDBJ whole genome shotgun (WGS) entry which is preliminary data.</text>
</comment>
<gene>
    <name evidence="1" type="ORF">Taro_006275</name>
</gene>
<dbReference type="OrthoDB" id="786614at2759"/>
<dbReference type="AlphaFoldDB" id="A0A843TN87"/>
<sequence>MWRYQKPTCRQPAQSCRQAHAFQNSRFLDCVDLSKGPFLLSTGTHRARKPELCLLLAVDSPFLAVDRMDMNAQERLVAAMEMLCQDIELYAQAQREAHPQIKEEVLNLTAGAFMAGNPCASLEIMSQVMINLDNLKLGQDLLFHQVEGHWEALTDAARELYHGARVEQQAPPMETILFDLIMDGGDANWKKMESSMHDLTRVMKVVAKNNSHNGTSLYKDFRSLDPPRFAGSTDPDEAENWLKAIERIFRMIKCTEEEKVCLTTFQLDRDARAWWETVEATLEDSNQVIQLGMTFKGLSAEWTH</sequence>
<evidence type="ECO:0000313" key="1">
    <source>
        <dbReference type="EMBL" id="MQL73902.1"/>
    </source>
</evidence>
<evidence type="ECO:0000313" key="2">
    <source>
        <dbReference type="Proteomes" id="UP000652761"/>
    </source>
</evidence>
<keyword evidence="2" id="KW-1185">Reference proteome</keyword>
<organism evidence="1 2">
    <name type="scientific">Colocasia esculenta</name>
    <name type="common">Wild taro</name>
    <name type="synonym">Arum esculentum</name>
    <dbReference type="NCBI Taxonomy" id="4460"/>
    <lineage>
        <taxon>Eukaryota</taxon>
        <taxon>Viridiplantae</taxon>
        <taxon>Streptophyta</taxon>
        <taxon>Embryophyta</taxon>
        <taxon>Tracheophyta</taxon>
        <taxon>Spermatophyta</taxon>
        <taxon>Magnoliopsida</taxon>
        <taxon>Liliopsida</taxon>
        <taxon>Araceae</taxon>
        <taxon>Aroideae</taxon>
        <taxon>Colocasieae</taxon>
        <taxon>Colocasia</taxon>
    </lineage>
</organism>
<dbReference type="EMBL" id="NMUH01000183">
    <property type="protein sequence ID" value="MQL73902.1"/>
    <property type="molecule type" value="Genomic_DNA"/>
</dbReference>
<reference evidence="1" key="1">
    <citation type="submission" date="2017-07" db="EMBL/GenBank/DDBJ databases">
        <title>Taro Niue Genome Assembly and Annotation.</title>
        <authorList>
            <person name="Atibalentja N."/>
            <person name="Keating K."/>
            <person name="Fields C.J."/>
        </authorList>
    </citation>
    <scope>NUCLEOTIDE SEQUENCE</scope>
    <source>
        <strain evidence="1">Niue_2</strain>
        <tissue evidence="1">Leaf</tissue>
    </source>
</reference>
<protein>
    <recommendedName>
        <fullName evidence="3">Retrotransposon gag domain-containing protein</fullName>
    </recommendedName>
</protein>
<evidence type="ECO:0008006" key="3">
    <source>
        <dbReference type="Google" id="ProtNLM"/>
    </source>
</evidence>
<proteinExistence type="predicted"/>